<evidence type="ECO:0000313" key="1">
    <source>
        <dbReference type="EMBL" id="QHT89763.1"/>
    </source>
</evidence>
<sequence length="304" mass="30659">MTSLATNMSVRTNLQYIAVAEMRNEVFQYSTSTVNFKTTGTFTAPYRDGQTQGVSIPAGTILVETGKKLYRGPNPNVPTFLVQVMAFTNGSATDGKVTTSPGNGQSLLDANNKAVFGFIDPSSPNVALYSVERNPDHADGLYYSSLALLTAGGNVTTTAGYATAGGVAHKGPSLFTGGTVTAGAGVTITGGALQQAVSTISTITSSALTINTSLANVFIVTPAYTGTQTISILGAVGSIFTIVFTGAPSSTPVLAIPVASATCATVQCQVSGAAVGATFVINGGNVGSMTGRVMIIGVITAAAT</sequence>
<dbReference type="AlphaFoldDB" id="A0A6C0IE21"/>
<accession>A0A6C0IE21</accession>
<protein>
    <submittedName>
        <fullName evidence="1">Uncharacterized protein</fullName>
    </submittedName>
</protein>
<dbReference type="EMBL" id="MN740152">
    <property type="protein sequence ID" value="QHT89763.1"/>
    <property type="molecule type" value="Genomic_DNA"/>
</dbReference>
<organism evidence="1">
    <name type="scientific">viral metagenome</name>
    <dbReference type="NCBI Taxonomy" id="1070528"/>
    <lineage>
        <taxon>unclassified sequences</taxon>
        <taxon>metagenomes</taxon>
        <taxon>organismal metagenomes</taxon>
    </lineage>
</organism>
<proteinExistence type="predicted"/>
<name>A0A6C0IE21_9ZZZZ</name>
<reference evidence="1" key="1">
    <citation type="journal article" date="2020" name="Nature">
        <title>Giant virus diversity and host interactions through global metagenomics.</title>
        <authorList>
            <person name="Schulz F."/>
            <person name="Roux S."/>
            <person name="Paez-Espino D."/>
            <person name="Jungbluth S."/>
            <person name="Walsh D.A."/>
            <person name="Denef V.J."/>
            <person name="McMahon K.D."/>
            <person name="Konstantinidis K.T."/>
            <person name="Eloe-Fadrosh E.A."/>
            <person name="Kyrpides N.C."/>
            <person name="Woyke T."/>
        </authorList>
    </citation>
    <scope>NUCLEOTIDE SEQUENCE</scope>
    <source>
        <strain evidence="1">GVMAG-M-3300023184-62</strain>
    </source>
</reference>